<keyword evidence="2" id="KW-0378">Hydrolase</keyword>
<dbReference type="InterPro" id="IPR011856">
    <property type="entry name" value="tRNA_endonuc-like_dom_sf"/>
</dbReference>
<dbReference type="InterPro" id="IPR011335">
    <property type="entry name" value="Restrct_endonuc-II-like"/>
</dbReference>
<dbReference type="Gene3D" id="3.40.1350.10">
    <property type="match status" value="1"/>
</dbReference>
<comment type="caution">
    <text evidence="2">The sequence shown here is derived from an EMBL/GenBank/DDBJ whole genome shotgun (WGS) entry which is preliminary data.</text>
</comment>
<dbReference type="CDD" id="cd22362">
    <property type="entry name" value="TnsA_endonuclease-like"/>
    <property type="match status" value="1"/>
</dbReference>
<proteinExistence type="predicted"/>
<dbReference type="Pfam" id="PF08722">
    <property type="entry name" value="Tn7_TnsA-like_N"/>
    <property type="match status" value="1"/>
</dbReference>
<dbReference type="InterPro" id="IPR014833">
    <property type="entry name" value="TnsA_N"/>
</dbReference>
<gene>
    <name evidence="2" type="ORF">PQU95_05205</name>
</gene>
<dbReference type="SUPFAM" id="SSF52980">
    <property type="entry name" value="Restriction endonuclease-like"/>
    <property type="match status" value="1"/>
</dbReference>
<evidence type="ECO:0000259" key="1">
    <source>
        <dbReference type="Pfam" id="PF08722"/>
    </source>
</evidence>
<name>A0ABT5IVK1_9NEIS</name>
<protein>
    <submittedName>
        <fullName evidence="2">TnsA endonuclease N-terminal domain-containing protein</fullName>
    </submittedName>
</protein>
<accession>A0ABT5IVK1</accession>
<feature type="domain" description="TnsA endonuclease N-terminal" evidence="1">
    <location>
        <begin position="108"/>
        <end position="188"/>
    </location>
</feature>
<evidence type="ECO:0000313" key="2">
    <source>
        <dbReference type="EMBL" id="MDC7716609.1"/>
    </source>
</evidence>
<sequence length="298" mass="34244">MRTTKRFTPDVLERFLREGRGTGIYTEYIPWHQVTRGDPASLGRSHLLNWQGRQRELLSDGELVMTLFVTMLPGIDDLREQFPLSPTVAPHEMCDYAPNSIPQRFPGTQDIAAKLGYKHPMTTGKGKVTPWIMSTDLLVVLKRANGRQELLAVAYKTAEEIKKRRTKQLLEIEQAYWQARNVQWLLITPKQFDKRVGLTLRRVAPWALGTPVPVNILRQVADIVSQLPERSLTLTLQHLSSITGEMELSQRALWQAVCFGYLPIDLSRGWRPHLTLKRQTQQEFLAQNPIAMRRSAWI</sequence>
<dbReference type="Proteomes" id="UP001219956">
    <property type="component" value="Unassembled WGS sequence"/>
</dbReference>
<keyword evidence="2" id="KW-0255">Endonuclease</keyword>
<keyword evidence="2" id="KW-0540">Nuclease</keyword>
<organism evidence="2 3">
    <name type="scientific">Vogesella aquatica</name>
    <dbReference type="NCBI Taxonomy" id="2984206"/>
    <lineage>
        <taxon>Bacteria</taxon>
        <taxon>Pseudomonadati</taxon>
        <taxon>Pseudomonadota</taxon>
        <taxon>Betaproteobacteria</taxon>
        <taxon>Neisseriales</taxon>
        <taxon>Chromobacteriaceae</taxon>
        <taxon>Vogesella</taxon>
    </lineage>
</organism>
<keyword evidence="3" id="KW-1185">Reference proteome</keyword>
<evidence type="ECO:0000313" key="3">
    <source>
        <dbReference type="Proteomes" id="UP001219956"/>
    </source>
</evidence>
<dbReference type="GO" id="GO:0004519">
    <property type="term" value="F:endonuclease activity"/>
    <property type="evidence" value="ECO:0007669"/>
    <property type="project" value="UniProtKB-KW"/>
</dbReference>
<dbReference type="EMBL" id="JAQQLF010000005">
    <property type="protein sequence ID" value="MDC7716609.1"/>
    <property type="molecule type" value="Genomic_DNA"/>
</dbReference>
<reference evidence="2 3" key="1">
    <citation type="submission" date="2023-01" db="EMBL/GenBank/DDBJ databases">
        <title>Novel species of the genus Vogesella isolated from rivers.</title>
        <authorList>
            <person name="Lu H."/>
        </authorList>
    </citation>
    <scope>NUCLEOTIDE SEQUENCE [LARGE SCALE GENOMIC DNA]</scope>
    <source>
        <strain evidence="2 3">DC21W</strain>
    </source>
</reference>
<dbReference type="RefSeq" id="WP_272751006.1">
    <property type="nucleotide sequence ID" value="NZ_JAQQLF010000005.1"/>
</dbReference>